<organism evidence="2 3">
    <name type="scientific">Tritrichomonas foetus</name>
    <dbReference type="NCBI Taxonomy" id="1144522"/>
    <lineage>
        <taxon>Eukaryota</taxon>
        <taxon>Metamonada</taxon>
        <taxon>Parabasalia</taxon>
        <taxon>Tritrichomonadida</taxon>
        <taxon>Tritrichomonadidae</taxon>
        <taxon>Tritrichomonas</taxon>
    </lineage>
</organism>
<keyword evidence="1" id="KW-1133">Transmembrane helix</keyword>
<keyword evidence="3" id="KW-1185">Reference proteome</keyword>
<dbReference type="VEuPathDB" id="TrichDB:TRFO_21207"/>
<dbReference type="RefSeq" id="XP_068362913.1">
    <property type="nucleotide sequence ID" value="XM_068501826.1"/>
</dbReference>
<dbReference type="SUPFAM" id="SSF47661">
    <property type="entry name" value="t-snare proteins"/>
    <property type="match status" value="1"/>
</dbReference>
<protein>
    <submittedName>
        <fullName evidence="2">Vesicle transport v-SNARE protein</fullName>
    </submittedName>
</protein>
<dbReference type="GO" id="GO:0016192">
    <property type="term" value="P:vesicle-mediated transport"/>
    <property type="evidence" value="ECO:0007669"/>
    <property type="project" value="InterPro"/>
</dbReference>
<accession>A0A1J4KEB6</accession>
<evidence type="ECO:0000313" key="2">
    <source>
        <dbReference type="EMBL" id="OHT09777.1"/>
    </source>
</evidence>
<dbReference type="InterPro" id="IPR038407">
    <property type="entry name" value="v-SNARE_N_sf"/>
</dbReference>
<evidence type="ECO:0000256" key="1">
    <source>
        <dbReference type="SAM" id="Phobius"/>
    </source>
</evidence>
<name>A0A1J4KEB6_9EUKA</name>
<dbReference type="Gene3D" id="1.20.58.400">
    <property type="entry name" value="t-snare proteins"/>
    <property type="match status" value="1"/>
</dbReference>
<feature type="transmembrane region" description="Helical" evidence="1">
    <location>
        <begin position="181"/>
        <end position="204"/>
    </location>
</feature>
<dbReference type="EMBL" id="MLAK01000630">
    <property type="protein sequence ID" value="OHT09777.1"/>
    <property type="molecule type" value="Genomic_DNA"/>
</dbReference>
<comment type="caution">
    <text evidence="2">The sequence shown here is derived from an EMBL/GenBank/DDBJ whole genome shotgun (WGS) entry which is preliminary data.</text>
</comment>
<dbReference type="GO" id="GO:0016020">
    <property type="term" value="C:membrane"/>
    <property type="evidence" value="ECO:0007669"/>
    <property type="project" value="InterPro"/>
</dbReference>
<dbReference type="OrthoDB" id="10542156at2759"/>
<dbReference type="InterPro" id="IPR010989">
    <property type="entry name" value="SNARE"/>
</dbReference>
<dbReference type="Proteomes" id="UP000179807">
    <property type="component" value="Unassembled WGS sequence"/>
</dbReference>
<dbReference type="AlphaFoldDB" id="A0A1J4KEB6"/>
<reference evidence="2" key="1">
    <citation type="submission" date="2016-10" db="EMBL/GenBank/DDBJ databases">
        <authorList>
            <person name="Benchimol M."/>
            <person name="Almeida L.G."/>
            <person name="Vasconcelos A.T."/>
            <person name="Perreira-Neves A."/>
            <person name="Rosa I.A."/>
            <person name="Tasca T."/>
            <person name="Bogo M.R."/>
            <person name="de Souza W."/>
        </authorList>
    </citation>
    <scope>NUCLEOTIDE SEQUENCE [LARGE SCALE GENOMIC DNA]</scope>
    <source>
        <strain evidence="2">K</strain>
    </source>
</reference>
<keyword evidence="1" id="KW-0472">Membrane</keyword>
<gene>
    <name evidence="2" type="ORF">TRFO_21207</name>
</gene>
<evidence type="ECO:0000313" key="3">
    <source>
        <dbReference type="Proteomes" id="UP000179807"/>
    </source>
</evidence>
<proteinExistence type="predicted"/>
<sequence length="215" mass="24478">MTAVAQRLDDSLINTETLMQQVTNDIDRMDSCLPSQINNFSNEIGAKLNEIDVKIAKMAGEARSLSPSTRDYYDEEIENMRNLHSRLVSEFRKKQTLSANNPNVRQGQQLENNLEKSTKITENLDVAISLGNDSITTANATLTTLYDDRKHINNINDNLDIVHTEALTGANRAKRMVRRALYNNFLIWTIVFLLVVLLGFSLYWKLRKPKSEESS</sequence>
<keyword evidence="1" id="KW-0812">Transmembrane</keyword>
<dbReference type="GeneID" id="94836530"/>